<reference evidence="1 2" key="1">
    <citation type="journal article" date="2010" name="Stand. Genomic Sci.">
        <title>Complete genome sequence of Vulcanisaeta distributa type strain (IC-017).</title>
        <authorList>
            <person name="Mavromatis K."/>
            <person name="Sikorski J."/>
            <person name="Pabst E."/>
            <person name="Teshima H."/>
            <person name="Lapidus A."/>
            <person name="Lucas S."/>
            <person name="Nolan M."/>
            <person name="Glavina Del Rio T."/>
            <person name="Cheng J.F."/>
            <person name="Bruce D."/>
            <person name="Goodwin L."/>
            <person name="Pitluck S."/>
            <person name="Liolios K."/>
            <person name="Ivanova N."/>
            <person name="Mikhailova N."/>
            <person name="Pati A."/>
            <person name="Chen A."/>
            <person name="Palaniappan K."/>
            <person name="Land M."/>
            <person name="Hauser L."/>
            <person name="Chang Y.J."/>
            <person name="Jeffries C.D."/>
            <person name="Rohde M."/>
            <person name="Spring S."/>
            <person name="Goker M."/>
            <person name="Wirth R."/>
            <person name="Woyke T."/>
            <person name="Bristow J."/>
            <person name="Eisen J.A."/>
            <person name="Markowitz V."/>
            <person name="Hugenholtz P."/>
            <person name="Klenk H.P."/>
            <person name="Kyrpides N.C."/>
        </authorList>
    </citation>
    <scope>NUCLEOTIDE SEQUENCE [LARGE SCALE GENOMIC DNA]</scope>
    <source>
        <strain evidence="2">DSM 14429 / JCM 11212 / NBRC 100878 / IC-017</strain>
    </source>
</reference>
<evidence type="ECO:0000313" key="2">
    <source>
        <dbReference type="Proteomes" id="UP000006681"/>
    </source>
</evidence>
<organism evidence="1 2">
    <name type="scientific">Vulcanisaeta distributa (strain DSM 14429 / JCM 11212 / NBRC 100878 / IC-017)</name>
    <dbReference type="NCBI Taxonomy" id="572478"/>
    <lineage>
        <taxon>Archaea</taxon>
        <taxon>Thermoproteota</taxon>
        <taxon>Thermoprotei</taxon>
        <taxon>Thermoproteales</taxon>
        <taxon>Thermoproteaceae</taxon>
        <taxon>Vulcanisaeta</taxon>
    </lineage>
</organism>
<dbReference type="eggNOG" id="arCOG09797">
    <property type="taxonomic scope" value="Archaea"/>
</dbReference>
<dbReference type="AlphaFoldDB" id="E1QNC5"/>
<sequence>MDVSMALNGLRICWGVKVEGGKRLRCGEPVNDPKTIEEVNRLINEFLKRVERRKDVLLSESNTPFDKAINELSNWLTLMETKVKETNDENIMRMRRAMINIGEKMLTLAKQAREKWLTIYRKELEKLIEGLRKREVKVIINGEPFNIKRSFIAHLYTDHLSIAITKIRGSGVTINISLVGSRGTNIITSKLFSDDTLRPMQYGWLMTDASITHDYPTMGTNQLWQSVMWILTWPRENYVHIYGVNLNVNDVNIKWYLVARDHRNKFTNKVKVAEEASKLDDEKFPIFFTICRIR</sequence>
<dbReference type="HOGENOM" id="CLU_945343_0_0_2"/>
<gene>
    <name evidence="1" type="ordered locus">Vdis_0702</name>
</gene>
<accession>E1QNC5</accession>
<keyword evidence="2" id="KW-1185">Reference proteome</keyword>
<name>E1QNC5_VULDI</name>
<protein>
    <submittedName>
        <fullName evidence="1">Uncharacterized protein</fullName>
    </submittedName>
</protein>
<reference evidence="2" key="2">
    <citation type="journal article" date="2010" name="Stand. Genomic Sci.">
        <title>Complete genome sequence of Vulcanisaeta distributa type strain (IC-017T).</title>
        <authorList>
            <person name="Mavromatis K."/>
            <person name="Sikorski J."/>
            <person name="Pabst E."/>
            <person name="Teshima H."/>
            <person name="Lapidus A."/>
            <person name="Lucas S."/>
            <person name="Nolan M."/>
            <person name="Glavina Del Rio T."/>
            <person name="Cheng J."/>
            <person name="Bruce D."/>
            <person name="Goodwin L."/>
            <person name="Pitluck S."/>
            <person name="Liolios K."/>
            <person name="Ivanova N."/>
            <person name="Mikhailova N."/>
            <person name="Pati A."/>
            <person name="Chen A."/>
            <person name="Palaniappan K."/>
            <person name="Land M."/>
            <person name="Hauser L."/>
            <person name="Chang Y."/>
            <person name="Jeffries C."/>
            <person name="Rohde M."/>
            <person name="Spring S."/>
            <person name="Goker M."/>
            <person name="Wirth R."/>
            <person name="Woyke T."/>
            <person name="Bristow J."/>
            <person name="Eisen J."/>
            <person name="Markowitz V."/>
            <person name="Hugenholtz P."/>
            <person name="Klenk H."/>
            <person name="Kyrpides N."/>
        </authorList>
    </citation>
    <scope>NUCLEOTIDE SEQUENCE [LARGE SCALE GENOMIC DNA]</scope>
    <source>
        <strain evidence="2">DSM 14429 / JCM 11212 / NBRC 100878 / IC-017</strain>
    </source>
</reference>
<proteinExistence type="predicted"/>
<dbReference type="KEGG" id="vdi:Vdis_0702"/>
<evidence type="ECO:0000313" key="1">
    <source>
        <dbReference type="EMBL" id="ADN50095.1"/>
    </source>
</evidence>
<dbReference type="Proteomes" id="UP000006681">
    <property type="component" value="Chromosome"/>
</dbReference>
<dbReference type="EMBL" id="CP002100">
    <property type="protein sequence ID" value="ADN50095.1"/>
    <property type="molecule type" value="Genomic_DNA"/>
</dbReference>